<dbReference type="EMBL" id="CACTIH010005779">
    <property type="protein sequence ID" value="CAA3001744.1"/>
    <property type="molecule type" value="Genomic_DNA"/>
</dbReference>
<feature type="region of interest" description="Disordered" evidence="1">
    <location>
        <begin position="1"/>
        <end position="20"/>
    </location>
</feature>
<comment type="caution">
    <text evidence="2">The sequence shown here is derived from an EMBL/GenBank/DDBJ whole genome shotgun (WGS) entry which is preliminary data.</text>
</comment>
<reference evidence="2 3" key="1">
    <citation type="submission" date="2019-12" db="EMBL/GenBank/DDBJ databases">
        <authorList>
            <person name="Alioto T."/>
            <person name="Alioto T."/>
            <person name="Gomez Garrido J."/>
        </authorList>
    </citation>
    <scope>NUCLEOTIDE SEQUENCE [LARGE SCALE GENOMIC DNA]</scope>
</reference>
<organism evidence="2 3">
    <name type="scientific">Olea europaea subsp. europaea</name>
    <dbReference type="NCBI Taxonomy" id="158383"/>
    <lineage>
        <taxon>Eukaryota</taxon>
        <taxon>Viridiplantae</taxon>
        <taxon>Streptophyta</taxon>
        <taxon>Embryophyta</taxon>
        <taxon>Tracheophyta</taxon>
        <taxon>Spermatophyta</taxon>
        <taxon>Magnoliopsida</taxon>
        <taxon>eudicotyledons</taxon>
        <taxon>Gunneridae</taxon>
        <taxon>Pentapetalae</taxon>
        <taxon>asterids</taxon>
        <taxon>lamiids</taxon>
        <taxon>Lamiales</taxon>
        <taxon>Oleaceae</taxon>
        <taxon>Oleeae</taxon>
        <taxon>Olea</taxon>
    </lineage>
</organism>
<evidence type="ECO:0000313" key="3">
    <source>
        <dbReference type="Proteomes" id="UP000594638"/>
    </source>
</evidence>
<name>A0A8S0TCS3_OLEEU</name>
<gene>
    <name evidence="2" type="ORF">OLEA9_A082299</name>
</gene>
<dbReference type="AlphaFoldDB" id="A0A8S0TCS3"/>
<accession>A0A8S0TCS3</accession>
<proteinExistence type="predicted"/>
<protein>
    <submittedName>
        <fullName evidence="2">Uncharacterized protein</fullName>
    </submittedName>
</protein>
<dbReference type="OrthoDB" id="6373236at2759"/>
<keyword evidence="3" id="KW-1185">Reference proteome</keyword>
<evidence type="ECO:0000256" key="1">
    <source>
        <dbReference type="SAM" id="MobiDB-lite"/>
    </source>
</evidence>
<dbReference type="Proteomes" id="UP000594638">
    <property type="component" value="Unassembled WGS sequence"/>
</dbReference>
<sequence>MEATERKRKVGKGELEGSKSTVPLKSSCVAIVPNNSASSATYENLSCASISSNHVLAPCCSSNGMSGVDKESFKFLVLEI</sequence>
<feature type="compositionally biased region" description="Basic residues" evidence="1">
    <location>
        <begin position="1"/>
        <end position="10"/>
    </location>
</feature>
<dbReference type="Gramene" id="OE9A082299T1">
    <property type="protein sequence ID" value="OE9A082299C1"/>
    <property type="gene ID" value="OE9A082299"/>
</dbReference>
<evidence type="ECO:0000313" key="2">
    <source>
        <dbReference type="EMBL" id="CAA3001744.1"/>
    </source>
</evidence>